<proteinExistence type="predicted"/>
<dbReference type="AlphaFoldDB" id="A0A0C1Z7B5"/>
<organism evidence="1 2">
    <name type="scientific">Enhygromyxa salina</name>
    <dbReference type="NCBI Taxonomy" id="215803"/>
    <lineage>
        <taxon>Bacteria</taxon>
        <taxon>Pseudomonadati</taxon>
        <taxon>Myxococcota</taxon>
        <taxon>Polyangia</taxon>
        <taxon>Nannocystales</taxon>
        <taxon>Nannocystaceae</taxon>
        <taxon>Enhygromyxa</taxon>
    </lineage>
</organism>
<reference evidence="1 2" key="1">
    <citation type="submission" date="2014-12" db="EMBL/GenBank/DDBJ databases">
        <title>Genome assembly of Enhygromyxa salina DSM 15201.</title>
        <authorList>
            <person name="Sharma G."/>
            <person name="Subramanian S."/>
        </authorList>
    </citation>
    <scope>NUCLEOTIDE SEQUENCE [LARGE SCALE GENOMIC DNA]</scope>
    <source>
        <strain evidence="1 2">DSM 15201</strain>
    </source>
</reference>
<protein>
    <submittedName>
        <fullName evidence="1">Uncharacterized protein</fullName>
    </submittedName>
</protein>
<comment type="caution">
    <text evidence="1">The sequence shown here is derived from an EMBL/GenBank/DDBJ whole genome shotgun (WGS) entry which is preliminary data.</text>
</comment>
<evidence type="ECO:0000313" key="1">
    <source>
        <dbReference type="EMBL" id="KIG13529.1"/>
    </source>
</evidence>
<name>A0A0C1Z7B5_9BACT</name>
<gene>
    <name evidence="1" type="ORF">DB30_07977</name>
</gene>
<evidence type="ECO:0000313" key="2">
    <source>
        <dbReference type="Proteomes" id="UP000031599"/>
    </source>
</evidence>
<accession>A0A0C1Z7B5</accession>
<dbReference type="Proteomes" id="UP000031599">
    <property type="component" value="Unassembled WGS sequence"/>
</dbReference>
<dbReference type="EMBL" id="JMCC02000093">
    <property type="protein sequence ID" value="KIG13529.1"/>
    <property type="molecule type" value="Genomic_DNA"/>
</dbReference>
<sequence length="162" mass="17649">MFHKLSDQRHVLEVIHADGRAEQVECATRSYLVHDLLHYAVEAQAQLTRGFWGSLAGGKTLEQMNDRAGSAMSDASDEMMLIELIVGALSATVKGRSPAEIVMGLRRNADAIEGALPEWLTEGFVAKVQARMHGLMGHWKATPFGGEMELPWPELGPGQGPT</sequence>